<evidence type="ECO:0000256" key="5">
    <source>
        <dbReference type="ARBA" id="ARBA00023163"/>
    </source>
</evidence>
<dbReference type="EMBL" id="JACRIW010000020">
    <property type="protein sequence ID" value="MBI5168296.1"/>
    <property type="molecule type" value="Genomic_DNA"/>
</dbReference>
<dbReference type="NCBIfam" id="TIGR02937">
    <property type="entry name" value="sigma70-ECF"/>
    <property type="match status" value="1"/>
</dbReference>
<accession>A0A933W7U8</accession>
<dbReference type="PANTHER" id="PTHR43133">
    <property type="entry name" value="RNA POLYMERASE ECF-TYPE SIGMA FACTO"/>
    <property type="match status" value="1"/>
</dbReference>
<name>A0A933W7U8_UNCEI</name>
<evidence type="ECO:0000313" key="10">
    <source>
        <dbReference type="Proteomes" id="UP000696931"/>
    </source>
</evidence>
<dbReference type="InterPro" id="IPR013249">
    <property type="entry name" value="RNA_pol_sigma70_r4_t2"/>
</dbReference>
<dbReference type="AlphaFoldDB" id="A0A933W7U8"/>
<dbReference type="InterPro" id="IPR013324">
    <property type="entry name" value="RNA_pol_sigma_r3/r4-like"/>
</dbReference>
<dbReference type="GO" id="GO:0003677">
    <property type="term" value="F:DNA binding"/>
    <property type="evidence" value="ECO:0007669"/>
    <property type="project" value="UniProtKB-KW"/>
</dbReference>
<evidence type="ECO:0000256" key="6">
    <source>
        <dbReference type="SAM" id="MobiDB-lite"/>
    </source>
</evidence>
<evidence type="ECO:0000256" key="3">
    <source>
        <dbReference type="ARBA" id="ARBA00023082"/>
    </source>
</evidence>
<dbReference type="Pfam" id="PF04542">
    <property type="entry name" value="Sigma70_r2"/>
    <property type="match status" value="1"/>
</dbReference>
<dbReference type="Gene3D" id="1.10.10.10">
    <property type="entry name" value="Winged helix-like DNA-binding domain superfamily/Winged helix DNA-binding domain"/>
    <property type="match status" value="1"/>
</dbReference>
<evidence type="ECO:0000256" key="4">
    <source>
        <dbReference type="ARBA" id="ARBA00023125"/>
    </source>
</evidence>
<dbReference type="InterPro" id="IPR014284">
    <property type="entry name" value="RNA_pol_sigma-70_dom"/>
</dbReference>
<dbReference type="SUPFAM" id="SSF88659">
    <property type="entry name" value="Sigma3 and sigma4 domains of RNA polymerase sigma factors"/>
    <property type="match status" value="1"/>
</dbReference>
<organism evidence="9 10">
    <name type="scientific">Eiseniibacteriota bacterium</name>
    <dbReference type="NCBI Taxonomy" id="2212470"/>
    <lineage>
        <taxon>Bacteria</taxon>
        <taxon>Candidatus Eiseniibacteriota</taxon>
    </lineage>
</organism>
<proteinExistence type="inferred from homology"/>
<evidence type="ECO:0000259" key="8">
    <source>
        <dbReference type="Pfam" id="PF08281"/>
    </source>
</evidence>
<dbReference type="Gene3D" id="1.10.1740.10">
    <property type="match status" value="1"/>
</dbReference>
<evidence type="ECO:0000313" key="9">
    <source>
        <dbReference type="EMBL" id="MBI5168296.1"/>
    </source>
</evidence>
<comment type="similarity">
    <text evidence="1">Belongs to the sigma-70 factor family. ECF subfamily.</text>
</comment>
<gene>
    <name evidence="9" type="ORF">HZA61_02290</name>
</gene>
<dbReference type="GO" id="GO:0016987">
    <property type="term" value="F:sigma factor activity"/>
    <property type="evidence" value="ECO:0007669"/>
    <property type="project" value="UniProtKB-KW"/>
</dbReference>
<dbReference type="PANTHER" id="PTHR43133:SF8">
    <property type="entry name" value="RNA POLYMERASE SIGMA FACTOR HI_1459-RELATED"/>
    <property type="match status" value="1"/>
</dbReference>
<dbReference type="InterPro" id="IPR013325">
    <property type="entry name" value="RNA_pol_sigma_r2"/>
</dbReference>
<keyword evidence="3" id="KW-0731">Sigma factor</keyword>
<dbReference type="GO" id="GO:0006352">
    <property type="term" value="P:DNA-templated transcription initiation"/>
    <property type="evidence" value="ECO:0007669"/>
    <property type="project" value="InterPro"/>
</dbReference>
<dbReference type="SUPFAM" id="SSF88946">
    <property type="entry name" value="Sigma2 domain of RNA polymerase sigma factors"/>
    <property type="match status" value="1"/>
</dbReference>
<evidence type="ECO:0000256" key="2">
    <source>
        <dbReference type="ARBA" id="ARBA00023015"/>
    </source>
</evidence>
<evidence type="ECO:0000259" key="7">
    <source>
        <dbReference type="Pfam" id="PF04542"/>
    </source>
</evidence>
<keyword evidence="5" id="KW-0804">Transcription</keyword>
<keyword evidence="4" id="KW-0238">DNA-binding</keyword>
<comment type="caution">
    <text evidence="9">The sequence shown here is derived from an EMBL/GenBank/DDBJ whole genome shotgun (WGS) entry which is preliminary data.</text>
</comment>
<dbReference type="InterPro" id="IPR039425">
    <property type="entry name" value="RNA_pol_sigma-70-like"/>
</dbReference>
<dbReference type="InterPro" id="IPR007627">
    <property type="entry name" value="RNA_pol_sigma70_r2"/>
</dbReference>
<evidence type="ECO:0000256" key="1">
    <source>
        <dbReference type="ARBA" id="ARBA00010641"/>
    </source>
</evidence>
<dbReference type="Proteomes" id="UP000696931">
    <property type="component" value="Unassembled WGS sequence"/>
</dbReference>
<protein>
    <submittedName>
        <fullName evidence="9">Sigma-70 family RNA polymerase sigma factor</fullName>
    </submittedName>
</protein>
<dbReference type="Pfam" id="PF08281">
    <property type="entry name" value="Sigma70_r4_2"/>
    <property type="match status" value="1"/>
</dbReference>
<reference evidence="9" key="1">
    <citation type="submission" date="2020-07" db="EMBL/GenBank/DDBJ databases">
        <title>Huge and variable diversity of episymbiotic CPR bacteria and DPANN archaea in groundwater ecosystems.</title>
        <authorList>
            <person name="He C.Y."/>
            <person name="Keren R."/>
            <person name="Whittaker M."/>
            <person name="Farag I.F."/>
            <person name="Doudna J."/>
            <person name="Cate J.H.D."/>
            <person name="Banfield J.F."/>
        </authorList>
    </citation>
    <scope>NUCLEOTIDE SEQUENCE</scope>
    <source>
        <strain evidence="9">NC_groundwater_1813_Pr3_B-0.1um_71_17</strain>
    </source>
</reference>
<feature type="domain" description="RNA polymerase sigma-70 region 2" evidence="7">
    <location>
        <begin position="41"/>
        <end position="115"/>
    </location>
</feature>
<sequence length="206" mass="23086">MADREASEHEDAPQAPQAPLESTALLLERVREGDGSARERLVARFLPLLRRWASGRLPAYARSLADTDDLVQVSLLKALDHVDTFEARREGAFLAYLRQVLLNSLRDEIRRAGRRPAEPIGEREFASREPSQFEQAVGRDTMEAYEAALERLTAAQREAVIMRLEFGYGYTRIAEAMGRGNANAARMLVARALVQLAAEMEPHREG</sequence>
<keyword evidence="2" id="KW-0805">Transcription regulation</keyword>
<feature type="region of interest" description="Disordered" evidence="6">
    <location>
        <begin position="1"/>
        <end position="22"/>
    </location>
</feature>
<dbReference type="InterPro" id="IPR036388">
    <property type="entry name" value="WH-like_DNA-bd_sf"/>
</dbReference>
<feature type="domain" description="RNA polymerase sigma factor 70 region 4 type 2" evidence="8">
    <location>
        <begin position="143"/>
        <end position="193"/>
    </location>
</feature>
<feature type="compositionally biased region" description="Basic and acidic residues" evidence="6">
    <location>
        <begin position="1"/>
        <end position="12"/>
    </location>
</feature>